<keyword evidence="1" id="KW-0732">Signal</keyword>
<proteinExistence type="predicted"/>
<evidence type="ECO:0000313" key="3">
    <source>
        <dbReference type="Proteomes" id="UP000321561"/>
    </source>
</evidence>
<dbReference type="OrthoDB" id="82424at2"/>
<feature type="chain" id="PRO_5022103706" evidence="1">
    <location>
        <begin position="19"/>
        <end position="118"/>
    </location>
</feature>
<evidence type="ECO:0000313" key="2">
    <source>
        <dbReference type="EMBL" id="BBM59741.1"/>
    </source>
</evidence>
<name>A0A510L9Q0_9FUSO</name>
<reference evidence="2 3" key="1">
    <citation type="submission" date="2019-07" db="EMBL/GenBank/DDBJ databases">
        <title>Complete Genome Sequence of Leptotrichia hongkongensis Strain JMUB5056.</title>
        <authorList>
            <person name="Watanabe S."/>
            <person name="Cui L."/>
        </authorList>
    </citation>
    <scope>NUCLEOTIDE SEQUENCE [LARGE SCALE GENOMIC DNA]</scope>
    <source>
        <strain evidence="2 3">JMUB5056</strain>
    </source>
</reference>
<dbReference type="EMBL" id="AP019846">
    <property type="protein sequence ID" value="BBM59741.1"/>
    <property type="molecule type" value="Genomic_DNA"/>
</dbReference>
<evidence type="ECO:0000256" key="1">
    <source>
        <dbReference type="SAM" id="SignalP"/>
    </source>
</evidence>
<dbReference type="Proteomes" id="UP000321561">
    <property type="component" value="Chromosome"/>
</dbReference>
<organism evidence="2 3">
    <name type="scientific">Leptotrichia hongkongensis</name>
    <dbReference type="NCBI Taxonomy" id="554406"/>
    <lineage>
        <taxon>Bacteria</taxon>
        <taxon>Fusobacteriati</taxon>
        <taxon>Fusobacteriota</taxon>
        <taxon>Fusobacteriia</taxon>
        <taxon>Fusobacteriales</taxon>
        <taxon>Leptotrichiaceae</taxon>
        <taxon>Leptotrichia</taxon>
    </lineage>
</organism>
<gene>
    <name evidence="2" type="ORF">JMUB5056_1326</name>
</gene>
<dbReference type="KEGG" id="lhg:JMUB5056_1326"/>
<feature type="signal peptide" evidence="1">
    <location>
        <begin position="1"/>
        <end position="18"/>
    </location>
</feature>
<accession>A0A510L9Q0</accession>
<sequence length="118" mass="13562">MKKLILIGITIISAMAFADTNTKKILEEYRKEALQDQARKEVRVKPEKKAIKTINVTPVTENVEEVVVEEVVEDNTGIVDDSLQNIDAAIEKVNFYLRNNPEKFEKLERRYRAVVGQE</sequence>
<dbReference type="AlphaFoldDB" id="A0A510L9Q0"/>
<dbReference type="RefSeq" id="WP_147005732.1">
    <property type="nucleotide sequence ID" value="NZ_AP019846.1"/>
</dbReference>
<protein>
    <submittedName>
        <fullName evidence="2">Uncharacterized protein</fullName>
    </submittedName>
</protein>